<sequence length="355" mass="39806">MATVILSSFNLSNLIASNTYIKLLSFNYAGYIEPFGQKAEFCKDQSYLKFAWLSGFFTISTAVFLLFSFMTAFVFTLISCGTNSSVLYCHVVLTGKIPSGIFFIAILSLLQSILSAICFLEICCHRAQIATELKYGIDPVPDPWSLDDVVKNKTVIVEGENNFEEMTKIENISSMIKGDQHSKNLEQMYNQNQLSNCSPKWPHVTFSNVLISNDSKCYALSAIPIYGGIGNHKNTLSKQQRIVLNAIHTKVEKIVSGVKTLKNELELLINDAPFSMYSVFIYDVVMALFRFKKERKKSASSPRSKNDNQPSSTKTNSKTLPKLFGKKLDCPFKASKMAHRQKGAEKNAQTKRAQQ</sequence>
<reference evidence="4" key="3">
    <citation type="submission" date="2015-06" db="UniProtKB">
        <authorList>
            <consortium name="EnsemblMetazoa"/>
        </authorList>
    </citation>
    <scope>IDENTIFICATION</scope>
</reference>
<keyword evidence="2" id="KW-0812">Transmembrane</keyword>
<reference evidence="3 5" key="2">
    <citation type="journal article" date="2013" name="Nature">
        <title>Insights into bilaterian evolution from three spiralian genomes.</title>
        <authorList>
            <person name="Simakov O."/>
            <person name="Marletaz F."/>
            <person name="Cho S.J."/>
            <person name="Edsinger-Gonzales E."/>
            <person name="Havlak P."/>
            <person name="Hellsten U."/>
            <person name="Kuo D.H."/>
            <person name="Larsson T."/>
            <person name="Lv J."/>
            <person name="Arendt D."/>
            <person name="Savage R."/>
            <person name="Osoegawa K."/>
            <person name="de Jong P."/>
            <person name="Grimwood J."/>
            <person name="Chapman J.A."/>
            <person name="Shapiro H."/>
            <person name="Aerts A."/>
            <person name="Otillar R.P."/>
            <person name="Terry A.Y."/>
            <person name="Boore J.L."/>
            <person name="Grigoriev I.V."/>
            <person name="Lindberg D.R."/>
            <person name="Seaver E.C."/>
            <person name="Weisblat D.A."/>
            <person name="Putnam N.H."/>
            <person name="Rokhsar D.S."/>
        </authorList>
    </citation>
    <scope>NUCLEOTIDE SEQUENCE</scope>
</reference>
<evidence type="ECO:0000256" key="2">
    <source>
        <dbReference type="SAM" id="Phobius"/>
    </source>
</evidence>
<protein>
    <submittedName>
        <fullName evidence="3 4">Uncharacterized protein</fullName>
    </submittedName>
</protein>
<evidence type="ECO:0000256" key="1">
    <source>
        <dbReference type="SAM" id="MobiDB-lite"/>
    </source>
</evidence>
<name>T1FA55_HELRO</name>
<dbReference type="RefSeq" id="XP_009021689.1">
    <property type="nucleotide sequence ID" value="XM_009023441.1"/>
</dbReference>
<dbReference type="KEGG" id="hro:HELRODRAFT_176113"/>
<feature type="transmembrane region" description="Helical" evidence="2">
    <location>
        <begin position="47"/>
        <end position="67"/>
    </location>
</feature>
<evidence type="ECO:0000313" key="4">
    <source>
        <dbReference type="EnsemblMetazoa" id="HelroP176113"/>
    </source>
</evidence>
<dbReference type="CTD" id="20205704"/>
<keyword evidence="5" id="KW-1185">Reference proteome</keyword>
<proteinExistence type="predicted"/>
<accession>T1FA55</accession>
<dbReference type="HOGENOM" id="CLU_781378_0_0_1"/>
<dbReference type="EMBL" id="AMQM01005550">
    <property type="status" value="NOT_ANNOTATED_CDS"/>
    <property type="molecule type" value="Genomic_DNA"/>
</dbReference>
<dbReference type="AlphaFoldDB" id="T1FA55"/>
<keyword evidence="2" id="KW-1133">Transmembrane helix</keyword>
<dbReference type="Proteomes" id="UP000015101">
    <property type="component" value="Unassembled WGS sequence"/>
</dbReference>
<keyword evidence="2" id="KW-0472">Membrane</keyword>
<feature type="compositionally biased region" description="Polar residues" evidence="1">
    <location>
        <begin position="299"/>
        <end position="319"/>
    </location>
</feature>
<dbReference type="EnsemblMetazoa" id="HelroT176113">
    <property type="protein sequence ID" value="HelroP176113"/>
    <property type="gene ID" value="HelroG176113"/>
</dbReference>
<feature type="region of interest" description="Disordered" evidence="1">
    <location>
        <begin position="296"/>
        <end position="355"/>
    </location>
</feature>
<dbReference type="EMBL" id="KB096983">
    <property type="protein sequence ID" value="ESO00255.1"/>
    <property type="molecule type" value="Genomic_DNA"/>
</dbReference>
<dbReference type="GeneID" id="20205704"/>
<dbReference type="InParanoid" id="T1FA55"/>
<gene>
    <name evidence="4" type="primary">20205704</name>
    <name evidence="3" type="ORF">HELRODRAFT_176113</name>
</gene>
<reference evidence="5" key="1">
    <citation type="submission" date="2012-12" db="EMBL/GenBank/DDBJ databases">
        <authorList>
            <person name="Hellsten U."/>
            <person name="Grimwood J."/>
            <person name="Chapman J.A."/>
            <person name="Shapiro H."/>
            <person name="Aerts A."/>
            <person name="Otillar R.P."/>
            <person name="Terry A.Y."/>
            <person name="Boore J.L."/>
            <person name="Simakov O."/>
            <person name="Marletaz F."/>
            <person name="Cho S.-J."/>
            <person name="Edsinger-Gonzales E."/>
            <person name="Havlak P."/>
            <person name="Kuo D.-H."/>
            <person name="Larsson T."/>
            <person name="Lv J."/>
            <person name="Arendt D."/>
            <person name="Savage R."/>
            <person name="Osoegawa K."/>
            <person name="de Jong P."/>
            <person name="Lindberg D.R."/>
            <person name="Seaver E.C."/>
            <person name="Weisblat D.A."/>
            <person name="Putnam N.H."/>
            <person name="Grigoriev I.V."/>
            <person name="Rokhsar D.S."/>
        </authorList>
    </citation>
    <scope>NUCLEOTIDE SEQUENCE</scope>
</reference>
<evidence type="ECO:0000313" key="3">
    <source>
        <dbReference type="EMBL" id="ESO00255.1"/>
    </source>
</evidence>
<evidence type="ECO:0000313" key="5">
    <source>
        <dbReference type="Proteomes" id="UP000015101"/>
    </source>
</evidence>
<organism evidence="4 5">
    <name type="scientific">Helobdella robusta</name>
    <name type="common">Californian leech</name>
    <dbReference type="NCBI Taxonomy" id="6412"/>
    <lineage>
        <taxon>Eukaryota</taxon>
        <taxon>Metazoa</taxon>
        <taxon>Spiralia</taxon>
        <taxon>Lophotrochozoa</taxon>
        <taxon>Annelida</taxon>
        <taxon>Clitellata</taxon>
        <taxon>Hirudinea</taxon>
        <taxon>Rhynchobdellida</taxon>
        <taxon>Glossiphoniidae</taxon>
        <taxon>Helobdella</taxon>
    </lineage>
</organism>